<feature type="domain" description="DUF4143" evidence="2">
    <location>
        <begin position="266"/>
        <end position="385"/>
    </location>
</feature>
<gene>
    <name evidence="3" type="ORF">ASU35_11875</name>
</gene>
<dbReference type="EMBL" id="LNAM01000162">
    <property type="protein sequence ID" value="KSV58755.1"/>
    <property type="molecule type" value="Genomic_DNA"/>
</dbReference>
<accession>A0A0V8QEE0</accession>
<keyword evidence="4" id="KW-1185">Reference proteome</keyword>
<dbReference type="AlphaFoldDB" id="A0A0V8QEE0"/>
<dbReference type="PANTHER" id="PTHR33295:SF7">
    <property type="entry name" value="ATPASE"/>
    <property type="match status" value="1"/>
</dbReference>
<dbReference type="InterPro" id="IPR025420">
    <property type="entry name" value="DUF4143"/>
</dbReference>
<dbReference type="OrthoDB" id="9801806at2"/>
<reference evidence="3 4" key="1">
    <citation type="submission" date="2015-11" db="EMBL/GenBank/DDBJ databases">
        <title>Butyribacter intestini gen. nov., sp. nov., a butyric acid-producing bacterium of the family Lachnospiraceae isolated from the human faeces.</title>
        <authorList>
            <person name="Zou Y."/>
            <person name="Xue W."/>
            <person name="Luo G."/>
            <person name="Lv M."/>
        </authorList>
    </citation>
    <scope>NUCLEOTIDE SEQUENCE [LARGE SCALE GENOMIC DNA]</scope>
    <source>
        <strain evidence="3 4">ACET-33324</strain>
    </source>
</reference>
<dbReference type="PANTHER" id="PTHR33295">
    <property type="entry name" value="ATPASE"/>
    <property type="match status" value="1"/>
</dbReference>
<protein>
    <recommendedName>
        <fullName evidence="5">AAA+ family ATPase</fullName>
    </recommendedName>
</protein>
<dbReference type="InterPro" id="IPR027417">
    <property type="entry name" value="P-loop_NTPase"/>
</dbReference>
<dbReference type="RefSeq" id="WP_058353025.1">
    <property type="nucleotide sequence ID" value="NZ_CABMMD010000162.1"/>
</dbReference>
<comment type="caution">
    <text evidence="3">The sequence shown here is derived from an EMBL/GenBank/DDBJ whole genome shotgun (WGS) entry which is preliminary data.</text>
</comment>
<feature type="domain" description="AAA" evidence="1">
    <location>
        <begin position="20"/>
        <end position="153"/>
    </location>
</feature>
<name>A0A0V8QEE0_9FIRM</name>
<dbReference type="SUPFAM" id="SSF52540">
    <property type="entry name" value="P-loop containing nucleoside triphosphate hydrolases"/>
    <property type="match status" value="1"/>
</dbReference>
<evidence type="ECO:0000259" key="2">
    <source>
        <dbReference type="Pfam" id="PF13635"/>
    </source>
</evidence>
<evidence type="ECO:0008006" key="5">
    <source>
        <dbReference type="Google" id="ProtNLM"/>
    </source>
</evidence>
<dbReference type="STRING" id="290052.ASU35_11875"/>
<evidence type="ECO:0000313" key="3">
    <source>
        <dbReference type="EMBL" id="KSV58755.1"/>
    </source>
</evidence>
<dbReference type="InterPro" id="IPR041682">
    <property type="entry name" value="AAA_14"/>
</dbReference>
<dbReference type="Pfam" id="PF13173">
    <property type="entry name" value="AAA_14"/>
    <property type="match status" value="1"/>
</dbReference>
<sequence length="450" mass="52017">MYFKRFIEDDLYAWKANPEHKVAFVRGCRQVGKTTTIEHFVQSYKNVVKINTVLDGEVLESLLRKHRSNLAGVFSEFCSQYGIVFTDDNDTVIFIDEIQENRKVYESIRFLNRELHCDVIVTGSYLEEALKYFQPAGDTDVFTMYPLSFEEFLEALNAYRYFKETDFNCIEQARLDWVNEAWHVYCNVGGYPAAVLSFLKNESVESTLDAIVNTLITEICDRVESIEERQMVRDALPAVIDAMLREKKGDSDLITNISKITSKYSSYRISTKECYSIISWLRQAGFLSYCDKVDLGTGARYSSERIFFRDLGVLNYLLRTYKVDESDRNGLLAETFVFKILEERNFFKDFYYDKPAFAVFEGYELDFSVVSKYDDLVYGIEVKYGNNKGTSIKKALSKRYVDVAVVLKNSGFGETEDTVTIPLPLAWKFKFNKGKRVDRSLPKLSAFSDT</sequence>
<dbReference type="Proteomes" id="UP000054874">
    <property type="component" value="Unassembled WGS sequence"/>
</dbReference>
<evidence type="ECO:0000313" key="4">
    <source>
        <dbReference type="Proteomes" id="UP000054874"/>
    </source>
</evidence>
<evidence type="ECO:0000259" key="1">
    <source>
        <dbReference type="Pfam" id="PF13173"/>
    </source>
</evidence>
<dbReference type="Pfam" id="PF13635">
    <property type="entry name" value="DUF4143"/>
    <property type="match status" value="1"/>
</dbReference>
<organism evidence="3 4">
    <name type="scientific">Acetivibrio ethanolgignens</name>
    <dbReference type="NCBI Taxonomy" id="290052"/>
    <lineage>
        <taxon>Bacteria</taxon>
        <taxon>Bacillati</taxon>
        <taxon>Bacillota</taxon>
        <taxon>Clostridia</taxon>
        <taxon>Eubacteriales</taxon>
        <taxon>Oscillospiraceae</taxon>
        <taxon>Acetivibrio</taxon>
    </lineage>
</organism>
<proteinExistence type="predicted"/>